<reference evidence="8 9" key="1">
    <citation type="submission" date="2016-04" db="EMBL/GenBank/DDBJ databases">
        <title>A degradative enzymes factory behind the ericoid mycorrhizal symbiosis.</title>
        <authorList>
            <consortium name="DOE Joint Genome Institute"/>
            <person name="Martino E."/>
            <person name="Morin E."/>
            <person name="Grelet G."/>
            <person name="Kuo A."/>
            <person name="Kohler A."/>
            <person name="Daghino S."/>
            <person name="Barry K."/>
            <person name="Choi C."/>
            <person name="Cichocki N."/>
            <person name="Clum A."/>
            <person name="Copeland A."/>
            <person name="Hainaut M."/>
            <person name="Haridas S."/>
            <person name="Labutti K."/>
            <person name="Lindquist E."/>
            <person name="Lipzen A."/>
            <person name="Khouja H.-R."/>
            <person name="Murat C."/>
            <person name="Ohm R."/>
            <person name="Olson A."/>
            <person name="Spatafora J."/>
            <person name="Veneault-Fourrey C."/>
            <person name="Henrissat B."/>
            <person name="Grigoriev I."/>
            <person name="Martin F."/>
            <person name="Perotto S."/>
        </authorList>
    </citation>
    <scope>NUCLEOTIDE SEQUENCE [LARGE SCALE GENOMIC DNA]</scope>
    <source>
        <strain evidence="8 9">E</strain>
    </source>
</reference>
<evidence type="ECO:0000256" key="1">
    <source>
        <dbReference type="ARBA" id="ARBA00004141"/>
    </source>
</evidence>
<evidence type="ECO:0000256" key="2">
    <source>
        <dbReference type="ARBA" id="ARBA00022448"/>
    </source>
</evidence>
<feature type="transmembrane region" description="Helical" evidence="7">
    <location>
        <begin position="297"/>
        <end position="322"/>
    </location>
</feature>
<dbReference type="Pfam" id="PF07690">
    <property type="entry name" value="MFS_1"/>
    <property type="match status" value="1"/>
</dbReference>
<feature type="transmembrane region" description="Helical" evidence="7">
    <location>
        <begin position="109"/>
        <end position="127"/>
    </location>
</feature>
<feature type="transmembrane region" description="Helical" evidence="7">
    <location>
        <begin position="361"/>
        <end position="380"/>
    </location>
</feature>
<accession>A0A2J6TIC1</accession>
<feature type="transmembrane region" description="Helical" evidence="7">
    <location>
        <begin position="72"/>
        <end position="97"/>
    </location>
</feature>
<dbReference type="InterPro" id="IPR011701">
    <property type="entry name" value="MFS"/>
</dbReference>
<feature type="transmembrane region" description="Helical" evidence="7">
    <location>
        <begin position="454"/>
        <end position="473"/>
    </location>
</feature>
<evidence type="ECO:0000256" key="7">
    <source>
        <dbReference type="SAM" id="Phobius"/>
    </source>
</evidence>
<feature type="transmembrane region" description="Helical" evidence="7">
    <location>
        <begin position="198"/>
        <end position="219"/>
    </location>
</feature>
<dbReference type="RefSeq" id="XP_024739663.1">
    <property type="nucleotide sequence ID" value="XM_024879820.1"/>
</dbReference>
<dbReference type="Proteomes" id="UP000235371">
    <property type="component" value="Unassembled WGS sequence"/>
</dbReference>
<dbReference type="OrthoDB" id="6730379at2759"/>
<feature type="transmembrane region" description="Helical" evidence="7">
    <location>
        <begin position="231"/>
        <end position="251"/>
    </location>
</feature>
<dbReference type="GO" id="GO:0022857">
    <property type="term" value="F:transmembrane transporter activity"/>
    <property type="evidence" value="ECO:0007669"/>
    <property type="project" value="InterPro"/>
</dbReference>
<keyword evidence="9" id="KW-1185">Reference proteome</keyword>
<evidence type="ECO:0000313" key="8">
    <source>
        <dbReference type="EMBL" id="PMD62759.1"/>
    </source>
</evidence>
<dbReference type="InterPro" id="IPR036259">
    <property type="entry name" value="MFS_trans_sf"/>
</dbReference>
<dbReference type="SUPFAM" id="SSF103473">
    <property type="entry name" value="MFS general substrate transporter"/>
    <property type="match status" value="1"/>
</dbReference>
<keyword evidence="3 7" id="KW-0812">Transmembrane</keyword>
<gene>
    <name evidence="8" type="ORF">K444DRAFT_610779</name>
</gene>
<dbReference type="Gene3D" id="1.20.1250.20">
    <property type="entry name" value="MFS general substrate transporter like domains"/>
    <property type="match status" value="2"/>
</dbReference>
<dbReference type="InParanoid" id="A0A2J6TIC1"/>
<dbReference type="PANTHER" id="PTHR43791:SF59">
    <property type="entry name" value="TRANSPORTER, PUTATIVE (AFU_ORTHOLOGUE AFUA_1G06550)-RELATED"/>
    <property type="match status" value="1"/>
</dbReference>
<evidence type="ECO:0000256" key="5">
    <source>
        <dbReference type="ARBA" id="ARBA00023136"/>
    </source>
</evidence>
<feature type="transmembrane region" description="Helical" evidence="7">
    <location>
        <begin position="420"/>
        <end position="442"/>
    </location>
</feature>
<protein>
    <submittedName>
        <fullName evidence="8">MFS general substrate transporter</fullName>
    </submittedName>
</protein>
<name>A0A2J6TIC1_9HELO</name>
<comment type="subcellular location">
    <subcellularLocation>
        <location evidence="1">Membrane</location>
        <topology evidence="1">Multi-pass membrane protein</topology>
    </subcellularLocation>
</comment>
<comment type="similarity">
    <text evidence="6">Belongs to the major facilitator superfamily. Allantoate permease family.</text>
</comment>
<feature type="transmembrane region" description="Helical" evidence="7">
    <location>
        <begin position="168"/>
        <end position="186"/>
    </location>
</feature>
<organism evidence="8 9">
    <name type="scientific">Hyaloscypha bicolor E</name>
    <dbReference type="NCBI Taxonomy" id="1095630"/>
    <lineage>
        <taxon>Eukaryota</taxon>
        <taxon>Fungi</taxon>
        <taxon>Dikarya</taxon>
        <taxon>Ascomycota</taxon>
        <taxon>Pezizomycotina</taxon>
        <taxon>Leotiomycetes</taxon>
        <taxon>Helotiales</taxon>
        <taxon>Hyaloscyphaceae</taxon>
        <taxon>Hyaloscypha</taxon>
        <taxon>Hyaloscypha bicolor</taxon>
    </lineage>
</organism>
<sequence length="518" mass="57682">MSTEKKALGRADITNADTEAGEVHVIPLEKAGIDQQAASKDKALGLLATHHVNFDPNSTEAKRVLRKIDMRIMPMVFVVYMLQLMDKNSLSFAAIMGIKTDCHLTAKQYSWLGSIVYFGYLGGEIPATFLMQRFSLSKYFSIMCMLWGIVVAMHAVCQDFASLATVRFLLGAIEVCTAPAVIYITGSWYIKSEQITRVAIWYTTSGWANVFGGLFAFAINHAKSFKWQGLFVFYGCLTFCMGVILFFFLAASPTQASWLTDEEKTIALERVRENKTGSEVWRFNKSQLFECFTDIRFYMMFLLLVSTGLPNGGLTAFGPSIIASFGFNTDQSTLLNMGSGACTVVGTIMALYLAKFTGRTIAGCYTLCLSCIGVIMMFVIPAEHYGARYGGYILTQQFGVCVLFIITFLTAGVGGSTKKFAFGCAYQLGYAVGNIIGPQTYVAKDAPNYYPAKYTMLAFLLFTIFLLTSYGLIHKMWNNKRDKQDVLDAQNGIVHEHIENEEFADLTDFKLRSFRYPL</sequence>
<dbReference type="GO" id="GO:0016020">
    <property type="term" value="C:membrane"/>
    <property type="evidence" value="ECO:0007669"/>
    <property type="project" value="UniProtKB-SubCell"/>
</dbReference>
<feature type="non-terminal residue" evidence="8">
    <location>
        <position position="1"/>
    </location>
</feature>
<dbReference type="FunFam" id="1.20.1250.20:FF:000064">
    <property type="entry name" value="MFS allantoate transporter"/>
    <property type="match status" value="1"/>
</dbReference>
<feature type="transmembrane region" description="Helical" evidence="7">
    <location>
        <begin position="139"/>
        <end position="156"/>
    </location>
</feature>
<evidence type="ECO:0000313" key="9">
    <source>
        <dbReference type="Proteomes" id="UP000235371"/>
    </source>
</evidence>
<evidence type="ECO:0000256" key="3">
    <source>
        <dbReference type="ARBA" id="ARBA00022692"/>
    </source>
</evidence>
<keyword evidence="2" id="KW-0813">Transport</keyword>
<evidence type="ECO:0000256" key="6">
    <source>
        <dbReference type="ARBA" id="ARBA00037968"/>
    </source>
</evidence>
<dbReference type="AlphaFoldDB" id="A0A2J6TIC1"/>
<feature type="transmembrane region" description="Helical" evidence="7">
    <location>
        <begin position="334"/>
        <end position="354"/>
    </location>
</feature>
<evidence type="ECO:0000256" key="4">
    <source>
        <dbReference type="ARBA" id="ARBA00022989"/>
    </source>
</evidence>
<feature type="transmembrane region" description="Helical" evidence="7">
    <location>
        <begin position="392"/>
        <end position="413"/>
    </location>
</feature>
<dbReference type="PANTHER" id="PTHR43791">
    <property type="entry name" value="PERMEASE-RELATED"/>
    <property type="match status" value="1"/>
</dbReference>
<keyword evidence="4 7" id="KW-1133">Transmembrane helix</keyword>
<dbReference type="EMBL" id="KZ613783">
    <property type="protein sequence ID" value="PMD62759.1"/>
    <property type="molecule type" value="Genomic_DNA"/>
</dbReference>
<keyword evidence="5 7" id="KW-0472">Membrane</keyword>
<proteinExistence type="inferred from homology"/>
<dbReference type="GeneID" id="36587897"/>